<dbReference type="STRING" id="1141098.A0A1Y2EHE7"/>
<dbReference type="EMBL" id="MCFJ01000001">
    <property type="protein sequence ID" value="ORY70992.1"/>
    <property type="molecule type" value="Genomic_DNA"/>
</dbReference>
<accession>A0A1Y2EHE7</accession>
<evidence type="ECO:0000313" key="2">
    <source>
        <dbReference type="Proteomes" id="UP000193689"/>
    </source>
</evidence>
<dbReference type="OrthoDB" id="3946009at2759"/>
<evidence type="ECO:0000313" key="1">
    <source>
        <dbReference type="EMBL" id="ORY70992.1"/>
    </source>
</evidence>
<organism evidence="1 2">
    <name type="scientific">Pseudomassariella vexata</name>
    <dbReference type="NCBI Taxonomy" id="1141098"/>
    <lineage>
        <taxon>Eukaryota</taxon>
        <taxon>Fungi</taxon>
        <taxon>Dikarya</taxon>
        <taxon>Ascomycota</taxon>
        <taxon>Pezizomycotina</taxon>
        <taxon>Sordariomycetes</taxon>
        <taxon>Xylariomycetidae</taxon>
        <taxon>Amphisphaeriales</taxon>
        <taxon>Pseudomassariaceae</taxon>
        <taxon>Pseudomassariella</taxon>
    </lineage>
</organism>
<name>A0A1Y2EHE7_9PEZI</name>
<dbReference type="RefSeq" id="XP_040720584.1">
    <property type="nucleotide sequence ID" value="XM_040861618.1"/>
</dbReference>
<reference evidence="1 2" key="1">
    <citation type="submission" date="2016-07" db="EMBL/GenBank/DDBJ databases">
        <title>Pervasive Adenine N6-methylation of Active Genes in Fungi.</title>
        <authorList>
            <consortium name="DOE Joint Genome Institute"/>
            <person name="Mondo S.J."/>
            <person name="Dannebaum R.O."/>
            <person name="Kuo R.C."/>
            <person name="Labutti K."/>
            <person name="Haridas S."/>
            <person name="Kuo A."/>
            <person name="Salamov A."/>
            <person name="Ahrendt S.R."/>
            <person name="Lipzen A."/>
            <person name="Sullivan W."/>
            <person name="Andreopoulos W.B."/>
            <person name="Clum A."/>
            <person name="Lindquist E."/>
            <person name="Daum C."/>
            <person name="Ramamoorthy G.K."/>
            <person name="Gryganskyi A."/>
            <person name="Culley D."/>
            <person name="Magnuson J.K."/>
            <person name="James T.Y."/>
            <person name="O'Malley M.A."/>
            <person name="Stajich J.E."/>
            <person name="Spatafora J.W."/>
            <person name="Visel A."/>
            <person name="Grigoriev I.V."/>
        </authorList>
    </citation>
    <scope>NUCLEOTIDE SEQUENCE [LARGE SCALE GENOMIC DNA]</scope>
    <source>
        <strain evidence="1 2">CBS 129021</strain>
    </source>
</reference>
<comment type="caution">
    <text evidence="1">The sequence shown here is derived from an EMBL/GenBank/DDBJ whole genome shotgun (WGS) entry which is preliminary data.</text>
</comment>
<dbReference type="AlphaFoldDB" id="A0A1Y2EHE7"/>
<proteinExistence type="predicted"/>
<keyword evidence="2" id="KW-1185">Reference proteome</keyword>
<dbReference type="GeneID" id="63777830"/>
<protein>
    <submittedName>
        <fullName evidence="1">Uncharacterized protein</fullName>
    </submittedName>
</protein>
<gene>
    <name evidence="1" type="ORF">BCR38DRAFT_453661</name>
</gene>
<sequence>MFYRVIPLKAKIIYRQSVLMRLKGDAKGSKLTITSFLTSLHPTLDQVPQEDLAPLHLSQAANHTYHFGFSDVHEEDLIFCVGRIMRGEGRFEEARKCFETCLGTYGLYASKRFLVKSAVADIYCELAYLTTRTSYFSRAKAILEPEISSLRQSSSQNLRGYRRLLLSLTEAKIRQGHHDAADLLATELLTIYGDLGEPDIVDRLRHVRTLIALVCISPTLHNTSNRWKVVMDWNRFYNPLEEEVFTCGVYRLRNIDMSMGYFQNAMCVIEKKRRQYSIPGIGTYLFCGVYEEVRSTTGWLLGIPVFV</sequence>
<dbReference type="InParanoid" id="A0A1Y2EHE7"/>
<dbReference type="Proteomes" id="UP000193689">
    <property type="component" value="Unassembled WGS sequence"/>
</dbReference>